<gene>
    <name evidence="2" type="ORF">EC973_009168</name>
</gene>
<proteinExistence type="predicted"/>
<dbReference type="EMBL" id="JABAYA010000087">
    <property type="protein sequence ID" value="KAF7725931.1"/>
    <property type="molecule type" value="Genomic_DNA"/>
</dbReference>
<dbReference type="AlphaFoldDB" id="A0A8H7BVY0"/>
<feature type="coiled-coil region" evidence="1">
    <location>
        <begin position="206"/>
        <end position="233"/>
    </location>
</feature>
<keyword evidence="1" id="KW-0175">Coiled coil</keyword>
<protein>
    <submittedName>
        <fullName evidence="2">Uncharacterized protein</fullName>
    </submittedName>
</protein>
<evidence type="ECO:0000256" key="1">
    <source>
        <dbReference type="SAM" id="Coils"/>
    </source>
</evidence>
<feature type="coiled-coil region" evidence="1">
    <location>
        <begin position="125"/>
        <end position="159"/>
    </location>
</feature>
<dbReference type="Proteomes" id="UP000605846">
    <property type="component" value="Unassembled WGS sequence"/>
</dbReference>
<dbReference type="OrthoDB" id="18959at2759"/>
<organism evidence="2 3">
    <name type="scientific">Apophysomyces ossiformis</name>
    <dbReference type="NCBI Taxonomy" id="679940"/>
    <lineage>
        <taxon>Eukaryota</taxon>
        <taxon>Fungi</taxon>
        <taxon>Fungi incertae sedis</taxon>
        <taxon>Mucoromycota</taxon>
        <taxon>Mucoromycotina</taxon>
        <taxon>Mucoromycetes</taxon>
        <taxon>Mucorales</taxon>
        <taxon>Mucorineae</taxon>
        <taxon>Mucoraceae</taxon>
        <taxon>Apophysomyces</taxon>
    </lineage>
</organism>
<accession>A0A8H7BVY0</accession>
<keyword evidence="3" id="KW-1185">Reference proteome</keyword>
<comment type="caution">
    <text evidence="2">The sequence shown here is derived from an EMBL/GenBank/DDBJ whole genome shotgun (WGS) entry which is preliminary data.</text>
</comment>
<evidence type="ECO:0000313" key="2">
    <source>
        <dbReference type="EMBL" id="KAF7725931.1"/>
    </source>
</evidence>
<evidence type="ECO:0000313" key="3">
    <source>
        <dbReference type="Proteomes" id="UP000605846"/>
    </source>
</evidence>
<reference evidence="2" key="1">
    <citation type="submission" date="2020-01" db="EMBL/GenBank/DDBJ databases">
        <title>Genome Sequencing of Three Apophysomyces-Like Fungal Strains Confirms a Novel Fungal Genus in the Mucoromycota with divergent Burkholderia-like Endosymbiotic Bacteria.</title>
        <authorList>
            <person name="Stajich J.E."/>
            <person name="Macias A.M."/>
            <person name="Carter-House D."/>
            <person name="Lovett B."/>
            <person name="Kasson L.R."/>
            <person name="Berry K."/>
            <person name="Grigoriev I."/>
            <person name="Chang Y."/>
            <person name="Spatafora J."/>
            <person name="Kasson M.T."/>
        </authorList>
    </citation>
    <scope>NUCLEOTIDE SEQUENCE</scope>
    <source>
        <strain evidence="2">NRRL A-21654</strain>
    </source>
</reference>
<sequence>MLPLLNAKCVADTTREIQQFNDAKLNIQAFKEEYSRKVGLSDNEIQDENVANLPLHPDALLVELDDYKALIDRCIDQKVREGIWQILFEGSSLEDLSFERRELEYACLTLQNEHETSMSEIDGFYKDMESIAEEVEESYQTLASRVIELTRTLDELRVEQQELARIDALVGNQNLLTVETARAQVDELTDGYVKLSMANDDRMETIYDLAQRVEEGEREVETLLAEMIAAEGEASEALRSQGHKDEELERQQNWYNSMLNLSHQLDGAENIDSNLTTQLQQ</sequence>
<name>A0A8H7BVY0_9FUNG</name>